<feature type="region of interest" description="Disordered" evidence="1">
    <location>
        <begin position="53"/>
        <end position="89"/>
    </location>
</feature>
<protein>
    <submittedName>
        <fullName evidence="2">Uncharacterized protein</fullName>
    </submittedName>
</protein>
<name>A0A4Y2X0C6_ARAVE</name>
<dbReference type="EMBL" id="BGPR01067400">
    <property type="protein sequence ID" value="GBO41637.1"/>
    <property type="molecule type" value="Genomic_DNA"/>
</dbReference>
<gene>
    <name evidence="2" type="ORF">AVEN_18474_1</name>
</gene>
<evidence type="ECO:0000313" key="2">
    <source>
        <dbReference type="EMBL" id="GBO41637.1"/>
    </source>
</evidence>
<reference evidence="2 3" key="1">
    <citation type="journal article" date="2019" name="Sci. Rep.">
        <title>Orb-weaving spider Araneus ventricosus genome elucidates the spidroin gene catalogue.</title>
        <authorList>
            <person name="Kono N."/>
            <person name="Nakamura H."/>
            <person name="Ohtoshi R."/>
            <person name="Moran D.A.P."/>
            <person name="Shinohara A."/>
            <person name="Yoshida Y."/>
            <person name="Fujiwara M."/>
            <person name="Mori M."/>
            <person name="Tomita M."/>
            <person name="Arakawa K."/>
        </authorList>
    </citation>
    <scope>NUCLEOTIDE SEQUENCE [LARGE SCALE GENOMIC DNA]</scope>
</reference>
<proteinExistence type="predicted"/>
<comment type="caution">
    <text evidence="2">The sequence shown here is derived from an EMBL/GenBank/DDBJ whole genome shotgun (WGS) entry which is preliminary data.</text>
</comment>
<sequence>MKRSNTRIMRWFIYHHAGKYQHRCGKQCRTDYRMKANNNSQVATFSAFTYQHQRGHATSNNDNNSSSSPAVNLQADRTPRRSRFSVSVEDAAGQSSFLPRLGGVTHGAEKLRSRPNQKHREKFLFFRELIYLSPRYKFVSESAKDDNPGMHYLRES</sequence>
<organism evidence="2 3">
    <name type="scientific">Araneus ventricosus</name>
    <name type="common">Orbweaver spider</name>
    <name type="synonym">Epeira ventricosa</name>
    <dbReference type="NCBI Taxonomy" id="182803"/>
    <lineage>
        <taxon>Eukaryota</taxon>
        <taxon>Metazoa</taxon>
        <taxon>Ecdysozoa</taxon>
        <taxon>Arthropoda</taxon>
        <taxon>Chelicerata</taxon>
        <taxon>Arachnida</taxon>
        <taxon>Araneae</taxon>
        <taxon>Araneomorphae</taxon>
        <taxon>Entelegynae</taxon>
        <taxon>Araneoidea</taxon>
        <taxon>Araneidae</taxon>
        <taxon>Araneus</taxon>
    </lineage>
</organism>
<dbReference type="AlphaFoldDB" id="A0A4Y2X0C6"/>
<evidence type="ECO:0000256" key="1">
    <source>
        <dbReference type="SAM" id="MobiDB-lite"/>
    </source>
</evidence>
<dbReference type="Proteomes" id="UP000499080">
    <property type="component" value="Unassembled WGS sequence"/>
</dbReference>
<keyword evidence="3" id="KW-1185">Reference proteome</keyword>
<accession>A0A4Y2X0C6</accession>
<evidence type="ECO:0000313" key="3">
    <source>
        <dbReference type="Proteomes" id="UP000499080"/>
    </source>
</evidence>
<feature type="compositionally biased region" description="Low complexity" evidence="1">
    <location>
        <begin position="59"/>
        <end position="68"/>
    </location>
</feature>